<organism evidence="2 3">
    <name type="scientific">Candidatus Blautia stercorigallinarum</name>
    <dbReference type="NCBI Taxonomy" id="2838501"/>
    <lineage>
        <taxon>Bacteria</taxon>
        <taxon>Bacillati</taxon>
        <taxon>Bacillota</taxon>
        <taxon>Clostridia</taxon>
        <taxon>Lachnospirales</taxon>
        <taxon>Lachnospiraceae</taxon>
        <taxon>Blautia</taxon>
    </lineage>
</organism>
<comment type="caution">
    <text evidence="2">The sequence shown here is derived from an EMBL/GenBank/DDBJ whole genome shotgun (WGS) entry which is preliminary data.</text>
</comment>
<evidence type="ECO:0000259" key="1">
    <source>
        <dbReference type="Pfam" id="PF01979"/>
    </source>
</evidence>
<dbReference type="InterPro" id="IPR051781">
    <property type="entry name" value="Metallo-dep_Hydrolase"/>
</dbReference>
<dbReference type="Gene3D" id="3.20.20.140">
    <property type="entry name" value="Metal-dependent hydrolases"/>
    <property type="match status" value="1"/>
</dbReference>
<dbReference type="InterPro" id="IPR032466">
    <property type="entry name" value="Metal_Hydrolase"/>
</dbReference>
<sequence length="289" mass="32173">MFGENHAHIFMNALDYHQAVKDHEQAPDERIIRAHFKAYQEKQVSFVRDGGDHFHVSYKAREIAPEYGIDYRTPIFAIHKNGHYGGIVGRGFDTMKEYAALVKEVRREGGDFIKIMTTGIMDFDTDGSITGTALSFGEVREMVHIAHEEGFCVMSHTNGARAVKEAAAAGADSIEHGNYVDEEAVEVMAEMGTVWVPTITVVKNLIGKGRFSDQVLEKIWEKGKKNIRRGYEAGVNLALGSDAGAYLVPHGQGILDEWACFQEILGDKGDLEQRLLKGESLIQGKFRKV</sequence>
<name>A0A9D1PCE9_9FIRM</name>
<reference evidence="2" key="1">
    <citation type="journal article" date="2021" name="PeerJ">
        <title>Extensive microbial diversity within the chicken gut microbiome revealed by metagenomics and culture.</title>
        <authorList>
            <person name="Gilroy R."/>
            <person name="Ravi A."/>
            <person name="Getino M."/>
            <person name="Pursley I."/>
            <person name="Horton D.L."/>
            <person name="Alikhan N.F."/>
            <person name="Baker D."/>
            <person name="Gharbi K."/>
            <person name="Hall N."/>
            <person name="Watson M."/>
            <person name="Adriaenssens E.M."/>
            <person name="Foster-Nyarko E."/>
            <person name="Jarju S."/>
            <person name="Secka A."/>
            <person name="Antonio M."/>
            <person name="Oren A."/>
            <person name="Chaudhuri R.R."/>
            <person name="La Ragione R."/>
            <person name="Hildebrand F."/>
            <person name="Pallen M.J."/>
        </authorList>
    </citation>
    <scope>NUCLEOTIDE SEQUENCE</scope>
    <source>
        <strain evidence="2">CHK195-9823</strain>
    </source>
</reference>
<dbReference type="EMBL" id="DXIQ01000031">
    <property type="protein sequence ID" value="HIV38411.1"/>
    <property type="molecule type" value="Genomic_DNA"/>
</dbReference>
<reference evidence="2" key="2">
    <citation type="submission" date="2021-04" db="EMBL/GenBank/DDBJ databases">
        <authorList>
            <person name="Gilroy R."/>
        </authorList>
    </citation>
    <scope>NUCLEOTIDE SEQUENCE</scope>
    <source>
        <strain evidence="2">CHK195-9823</strain>
    </source>
</reference>
<evidence type="ECO:0000313" key="2">
    <source>
        <dbReference type="EMBL" id="HIV38411.1"/>
    </source>
</evidence>
<dbReference type="InterPro" id="IPR006680">
    <property type="entry name" value="Amidohydro-rel"/>
</dbReference>
<gene>
    <name evidence="2" type="ORF">H9747_05340</name>
</gene>
<dbReference type="GO" id="GO:0016787">
    <property type="term" value="F:hydrolase activity"/>
    <property type="evidence" value="ECO:0007669"/>
    <property type="project" value="InterPro"/>
</dbReference>
<dbReference type="AlphaFoldDB" id="A0A9D1PCE9"/>
<protein>
    <submittedName>
        <fullName evidence="2">Amidohydrolase family protein</fullName>
    </submittedName>
</protein>
<dbReference type="Proteomes" id="UP000886814">
    <property type="component" value="Unassembled WGS sequence"/>
</dbReference>
<accession>A0A9D1PCE9</accession>
<dbReference type="PANTHER" id="PTHR43135:SF3">
    <property type="entry name" value="ALPHA-D-RIBOSE 1-METHYLPHOSPHONATE 5-TRIPHOSPHATE DIPHOSPHATASE"/>
    <property type="match status" value="1"/>
</dbReference>
<proteinExistence type="predicted"/>
<evidence type="ECO:0000313" key="3">
    <source>
        <dbReference type="Proteomes" id="UP000886814"/>
    </source>
</evidence>
<dbReference type="Pfam" id="PF01979">
    <property type="entry name" value="Amidohydro_1"/>
    <property type="match status" value="1"/>
</dbReference>
<dbReference type="SUPFAM" id="SSF51556">
    <property type="entry name" value="Metallo-dependent hydrolases"/>
    <property type="match status" value="1"/>
</dbReference>
<dbReference type="PANTHER" id="PTHR43135">
    <property type="entry name" value="ALPHA-D-RIBOSE 1-METHYLPHOSPHONATE 5-TRIPHOSPHATE DIPHOSPHATASE"/>
    <property type="match status" value="1"/>
</dbReference>
<feature type="domain" description="Amidohydrolase-related" evidence="1">
    <location>
        <begin position="98"/>
        <end position="245"/>
    </location>
</feature>